<reference evidence="2 3" key="1">
    <citation type="submission" date="2019-03" db="EMBL/GenBank/DDBJ databases">
        <title>Genomic Encyclopedia of Type Strains, Phase IV (KMG-IV): sequencing the most valuable type-strain genomes for metagenomic binning, comparative biology and taxonomic classification.</title>
        <authorList>
            <person name="Goeker M."/>
        </authorList>
    </citation>
    <scope>NUCLEOTIDE SEQUENCE [LARGE SCALE GENOMIC DNA]</scope>
    <source>
        <strain evidence="2 3">DSM 16998</strain>
    </source>
</reference>
<dbReference type="SMART" id="SM00450">
    <property type="entry name" value="RHOD"/>
    <property type="match status" value="1"/>
</dbReference>
<dbReference type="Pfam" id="PF00581">
    <property type="entry name" value="Rhodanese"/>
    <property type="match status" value="1"/>
</dbReference>
<dbReference type="OrthoDB" id="9811849at2"/>
<feature type="domain" description="Rhodanese" evidence="1">
    <location>
        <begin position="16"/>
        <end position="108"/>
    </location>
</feature>
<evidence type="ECO:0000313" key="3">
    <source>
        <dbReference type="Proteomes" id="UP000295361"/>
    </source>
</evidence>
<dbReference type="AlphaFoldDB" id="A0A4R6QCG5"/>
<keyword evidence="2" id="KW-0808">Transferase</keyword>
<dbReference type="InterPro" id="IPR036873">
    <property type="entry name" value="Rhodanese-like_dom_sf"/>
</dbReference>
<dbReference type="InterPro" id="IPR050229">
    <property type="entry name" value="GlpE_sulfurtransferase"/>
</dbReference>
<name>A0A4R6QCG5_9BURK</name>
<dbReference type="Gene3D" id="3.40.250.10">
    <property type="entry name" value="Rhodanese-like domain"/>
    <property type="match status" value="1"/>
</dbReference>
<dbReference type="GO" id="GO:0016740">
    <property type="term" value="F:transferase activity"/>
    <property type="evidence" value="ECO:0007669"/>
    <property type="project" value="UniProtKB-KW"/>
</dbReference>
<gene>
    <name evidence="2" type="ORF">DES47_11930</name>
</gene>
<keyword evidence="3" id="KW-1185">Reference proteome</keyword>
<dbReference type="RefSeq" id="WP_133704138.1">
    <property type="nucleotide sequence ID" value="NZ_SNXS01000019.1"/>
</dbReference>
<dbReference type="PANTHER" id="PTHR43031">
    <property type="entry name" value="FAD-DEPENDENT OXIDOREDUCTASE"/>
    <property type="match status" value="1"/>
</dbReference>
<dbReference type="InParanoid" id="A0A4R6QCG5"/>
<dbReference type="PROSITE" id="PS50206">
    <property type="entry name" value="RHODANESE_3"/>
    <property type="match status" value="1"/>
</dbReference>
<proteinExistence type="predicted"/>
<evidence type="ECO:0000259" key="1">
    <source>
        <dbReference type="PROSITE" id="PS50206"/>
    </source>
</evidence>
<dbReference type="EMBL" id="SNXS01000019">
    <property type="protein sequence ID" value="TDP59049.1"/>
    <property type="molecule type" value="Genomic_DNA"/>
</dbReference>
<evidence type="ECO:0000313" key="2">
    <source>
        <dbReference type="EMBL" id="TDP59049.1"/>
    </source>
</evidence>
<sequence length="110" mass="12234">MQQLPVDRLPGLLQELGGSAVLLDVREPWEMALAAIRIDGARLLSIPMGQIPQRLDELDPAQPVVCYCHHGMRSLQVIAFLQRQGFDSVYNLAGGIEAWSVHMDPSVPRY</sequence>
<accession>A0A4R6QCG5</accession>
<dbReference type="SUPFAM" id="SSF52821">
    <property type="entry name" value="Rhodanese/Cell cycle control phosphatase"/>
    <property type="match status" value="1"/>
</dbReference>
<dbReference type="InterPro" id="IPR001763">
    <property type="entry name" value="Rhodanese-like_dom"/>
</dbReference>
<organism evidence="2 3">
    <name type="scientific">Roseateles toxinivorans</name>
    <dbReference type="NCBI Taxonomy" id="270368"/>
    <lineage>
        <taxon>Bacteria</taxon>
        <taxon>Pseudomonadati</taxon>
        <taxon>Pseudomonadota</taxon>
        <taxon>Betaproteobacteria</taxon>
        <taxon>Burkholderiales</taxon>
        <taxon>Sphaerotilaceae</taxon>
        <taxon>Roseateles</taxon>
    </lineage>
</organism>
<comment type="caution">
    <text evidence="2">The sequence shown here is derived from an EMBL/GenBank/DDBJ whole genome shotgun (WGS) entry which is preliminary data.</text>
</comment>
<dbReference type="PANTHER" id="PTHR43031:SF17">
    <property type="entry name" value="SULFURTRANSFERASE YTWF-RELATED"/>
    <property type="match status" value="1"/>
</dbReference>
<dbReference type="Proteomes" id="UP000295361">
    <property type="component" value="Unassembled WGS sequence"/>
</dbReference>
<protein>
    <submittedName>
        <fullName evidence="2">Rhodanese-related sulfurtransferase</fullName>
    </submittedName>
</protein>